<dbReference type="GO" id="GO:0016020">
    <property type="term" value="C:membrane"/>
    <property type="evidence" value="ECO:0007669"/>
    <property type="project" value="UniProtKB-SubCell"/>
</dbReference>
<organism evidence="7 8">
    <name type="scientific">Antrodiella citrinella</name>
    <dbReference type="NCBI Taxonomy" id="2447956"/>
    <lineage>
        <taxon>Eukaryota</taxon>
        <taxon>Fungi</taxon>
        <taxon>Dikarya</taxon>
        <taxon>Basidiomycota</taxon>
        <taxon>Agaricomycotina</taxon>
        <taxon>Agaricomycetes</taxon>
        <taxon>Polyporales</taxon>
        <taxon>Steccherinaceae</taxon>
        <taxon>Antrodiella</taxon>
    </lineage>
</organism>
<evidence type="ECO:0000313" key="8">
    <source>
        <dbReference type="Proteomes" id="UP000308730"/>
    </source>
</evidence>
<evidence type="ECO:0000313" key="7">
    <source>
        <dbReference type="EMBL" id="THH27901.1"/>
    </source>
</evidence>
<evidence type="ECO:0000256" key="2">
    <source>
        <dbReference type="ARBA" id="ARBA00010617"/>
    </source>
</evidence>
<dbReference type="OrthoDB" id="1844152at2759"/>
<dbReference type="AlphaFoldDB" id="A0A4S4MS13"/>
<dbReference type="PRINTS" id="PR00463">
    <property type="entry name" value="EP450I"/>
</dbReference>
<keyword evidence="6" id="KW-0812">Transmembrane</keyword>
<keyword evidence="8" id="KW-1185">Reference proteome</keyword>
<evidence type="ECO:0000256" key="5">
    <source>
        <dbReference type="ARBA" id="ARBA00023004"/>
    </source>
</evidence>
<comment type="similarity">
    <text evidence="2">Belongs to the cytochrome P450 family.</text>
</comment>
<dbReference type="CDD" id="cd11041">
    <property type="entry name" value="CYP503A1-like"/>
    <property type="match status" value="1"/>
</dbReference>
<dbReference type="SUPFAM" id="SSF48264">
    <property type="entry name" value="Cytochrome P450"/>
    <property type="match status" value="1"/>
</dbReference>
<dbReference type="Pfam" id="PF00067">
    <property type="entry name" value="p450"/>
    <property type="match status" value="1"/>
</dbReference>
<evidence type="ECO:0000256" key="4">
    <source>
        <dbReference type="ARBA" id="ARBA00023002"/>
    </source>
</evidence>
<feature type="transmembrane region" description="Helical" evidence="6">
    <location>
        <begin position="9"/>
        <end position="26"/>
    </location>
</feature>
<keyword evidence="5" id="KW-0408">Iron</keyword>
<protein>
    <recommendedName>
        <fullName evidence="9">Cytochrome P450</fullName>
    </recommendedName>
</protein>
<reference evidence="7 8" key="1">
    <citation type="submission" date="2019-02" db="EMBL/GenBank/DDBJ databases">
        <title>Genome sequencing of the rare red list fungi Antrodiella citrinella (Flaviporus citrinellus).</title>
        <authorList>
            <person name="Buettner E."/>
            <person name="Kellner H."/>
        </authorList>
    </citation>
    <scope>NUCLEOTIDE SEQUENCE [LARGE SCALE GENOMIC DNA]</scope>
    <source>
        <strain evidence="7 8">DSM 108506</strain>
    </source>
</reference>
<dbReference type="GO" id="GO:0004497">
    <property type="term" value="F:monooxygenase activity"/>
    <property type="evidence" value="ECO:0007669"/>
    <property type="project" value="UniProtKB-KW"/>
</dbReference>
<dbReference type="GO" id="GO:0020037">
    <property type="term" value="F:heme binding"/>
    <property type="evidence" value="ECO:0007669"/>
    <property type="project" value="InterPro"/>
</dbReference>
<dbReference type="InterPro" id="IPR036396">
    <property type="entry name" value="Cyt_P450_sf"/>
</dbReference>
<dbReference type="Gene3D" id="1.10.630.10">
    <property type="entry name" value="Cytochrome P450"/>
    <property type="match status" value="1"/>
</dbReference>
<accession>A0A4S4MS13</accession>
<dbReference type="GO" id="GO:0005506">
    <property type="term" value="F:iron ion binding"/>
    <property type="evidence" value="ECO:0007669"/>
    <property type="project" value="InterPro"/>
</dbReference>
<keyword evidence="6" id="KW-0472">Membrane</keyword>
<keyword evidence="4" id="KW-0560">Oxidoreductase</keyword>
<proteinExistence type="inferred from homology"/>
<keyword evidence="6" id="KW-1133">Transmembrane helix</keyword>
<evidence type="ECO:0000256" key="3">
    <source>
        <dbReference type="ARBA" id="ARBA00022723"/>
    </source>
</evidence>
<comment type="caution">
    <text evidence="7">The sequence shown here is derived from an EMBL/GenBank/DDBJ whole genome shotgun (WGS) entry which is preliminary data.</text>
</comment>
<dbReference type="GO" id="GO:0016705">
    <property type="term" value="F:oxidoreductase activity, acting on paired donors, with incorporation or reduction of molecular oxygen"/>
    <property type="evidence" value="ECO:0007669"/>
    <property type="project" value="InterPro"/>
</dbReference>
<dbReference type="Proteomes" id="UP000308730">
    <property type="component" value="Unassembled WGS sequence"/>
</dbReference>
<dbReference type="InterPro" id="IPR002401">
    <property type="entry name" value="Cyt_P450_E_grp-I"/>
</dbReference>
<gene>
    <name evidence="7" type="ORF">EUX98_g6286</name>
</gene>
<dbReference type="InterPro" id="IPR001128">
    <property type="entry name" value="Cyt_P450"/>
</dbReference>
<comment type="cofactor">
    <cofactor evidence="1">
        <name>heme</name>
        <dbReference type="ChEBI" id="CHEBI:30413"/>
    </cofactor>
</comment>
<evidence type="ECO:0008006" key="9">
    <source>
        <dbReference type="Google" id="ProtNLM"/>
    </source>
</evidence>
<sequence length="509" mass="57359">MAFDDTDRLAMLLIFGPPVAFLLWLSNRILFPDKHSYPGIPAVGPTSPLLYYIGAIRLLFNGNEMVQEGYTRYKGGPFKVPELFNWHVVVSGPKMIEELRKAGDDELNFDEASAELDHTIGPAIHHDTYHIAVIRARLTRSIGAIFEDVRDELVESSNDALPLSDGRNPEYIALNVNFASSVMIGATMLRFFPVFLRPFAALFVTNVSQTLEKTIKHLEGPIKDRLRMEKEYGKEWPGKPNDLLSWLMDEAKGEEREIHALVLRVLTLNFASIHTSSMSLTHAVYHVAAHPEFADVMRKEVQQAISKYGWTKEATDNMPHIDSFLRESHRFNGLGSTTMARKAMKDFTFSDGTFIPKGGFVSVVERPLHHDAENYEEPEVFNPWRFVEHKNAAKAESGEGVAGRFGVVSTSAEYVTFGHGKHAWYAILHDSYDMVGERKADNGGYDSPGRFFAANELKAMLAHLVLTYDIKMENEGVIPPPFNFGMKMIPNPKGEIMYRRRKSQSTTSV</sequence>
<evidence type="ECO:0000256" key="6">
    <source>
        <dbReference type="SAM" id="Phobius"/>
    </source>
</evidence>
<evidence type="ECO:0000256" key="1">
    <source>
        <dbReference type="ARBA" id="ARBA00001971"/>
    </source>
</evidence>
<name>A0A4S4MS13_9APHY</name>
<dbReference type="EMBL" id="SGPM01000216">
    <property type="protein sequence ID" value="THH27901.1"/>
    <property type="molecule type" value="Genomic_DNA"/>
</dbReference>
<keyword evidence="3" id="KW-0479">Metal-binding</keyword>
<dbReference type="PANTHER" id="PTHR46206">
    <property type="entry name" value="CYTOCHROME P450"/>
    <property type="match status" value="1"/>
</dbReference>